<evidence type="ECO:0000313" key="1">
    <source>
        <dbReference type="EMBL" id="OKH23050.1"/>
    </source>
</evidence>
<proteinExistence type="predicted"/>
<organism evidence="1 2">
    <name type="scientific">Hydrococcus rivularis NIES-593</name>
    <dbReference type="NCBI Taxonomy" id="1921803"/>
    <lineage>
        <taxon>Bacteria</taxon>
        <taxon>Bacillati</taxon>
        <taxon>Cyanobacteriota</taxon>
        <taxon>Cyanophyceae</taxon>
        <taxon>Pleurocapsales</taxon>
        <taxon>Hydrococcaceae</taxon>
        <taxon>Hydrococcus</taxon>
    </lineage>
</organism>
<dbReference type="NCBIfam" id="TIGR04155">
    <property type="entry name" value="cyano_PEP"/>
    <property type="match status" value="1"/>
</dbReference>
<sequence length="110" mass="12032">MREDIFSDSMIEDPSADMMGFNLAQLFETHFSFKALNVTIANSSTVASDLRARFSSTATRSAVANEAIGDDLQPVPEPFTILGTGLALGFGGLLHREYSRKQKTSKQKTQ</sequence>
<dbReference type="STRING" id="1921803.NIES593_11370"/>
<dbReference type="EMBL" id="MRCB01000011">
    <property type="protein sequence ID" value="OKH23050.1"/>
    <property type="molecule type" value="Genomic_DNA"/>
</dbReference>
<dbReference type="Proteomes" id="UP000186868">
    <property type="component" value="Unassembled WGS sequence"/>
</dbReference>
<dbReference type="InterPro" id="IPR013424">
    <property type="entry name" value="Ice-binding_C"/>
</dbReference>
<keyword evidence="2" id="KW-1185">Reference proteome</keyword>
<name>A0A1U7HHJ0_9CYAN</name>
<dbReference type="NCBIfam" id="TIGR02595">
    <property type="entry name" value="PEP_CTERM"/>
    <property type="match status" value="1"/>
</dbReference>
<dbReference type="InterPro" id="IPR026374">
    <property type="entry name" value="Cyano_PEP"/>
</dbReference>
<evidence type="ECO:0008006" key="3">
    <source>
        <dbReference type="Google" id="ProtNLM"/>
    </source>
</evidence>
<dbReference type="AlphaFoldDB" id="A0A1U7HHJ0"/>
<accession>A0A1U7HHJ0</accession>
<gene>
    <name evidence="1" type="ORF">NIES593_11370</name>
</gene>
<protein>
    <recommendedName>
        <fullName evidence="3">PEP-CTERM protein-sorting domain-containing protein</fullName>
    </recommendedName>
</protein>
<comment type="caution">
    <text evidence="1">The sequence shown here is derived from an EMBL/GenBank/DDBJ whole genome shotgun (WGS) entry which is preliminary data.</text>
</comment>
<evidence type="ECO:0000313" key="2">
    <source>
        <dbReference type="Proteomes" id="UP000186868"/>
    </source>
</evidence>
<reference evidence="1 2" key="1">
    <citation type="submission" date="2016-11" db="EMBL/GenBank/DDBJ databases">
        <title>Draft Genome Sequences of Nine Cyanobacterial Strains from Diverse Habitats.</title>
        <authorList>
            <person name="Zhu T."/>
            <person name="Hou S."/>
            <person name="Lu X."/>
            <person name="Hess W.R."/>
        </authorList>
    </citation>
    <scope>NUCLEOTIDE SEQUENCE [LARGE SCALE GENOMIC DNA]</scope>
    <source>
        <strain evidence="1 2">NIES-593</strain>
    </source>
</reference>